<sequence length="219" mass="24768">MTKIRIVVADDHGLIRDGIQAMLKYEDHIEIIAEAENGLDATIQVEHNQPDIVLMDIMMPEMNGIEAMKKIKETSPESKIILMSMEISEEFISEALEYGVSGYLPKDVRKATLIEAIEKVYEGEEYFDPKVSEAIFKNYYKKKTKGPAAASKGSGKISKREEEILLLVCQGLSNKEISDKLFISVRTVDSHKSHIMEKLNLKNTIELIKFSIKNGFIDI</sequence>
<dbReference type="STRING" id="692418.SAMN04488029_2648"/>
<protein>
    <submittedName>
        <fullName evidence="6">Two component transcriptional regulator, LuxR family</fullName>
    </submittedName>
</protein>
<feature type="domain" description="HTH luxR-type" evidence="4">
    <location>
        <begin position="150"/>
        <end position="215"/>
    </location>
</feature>
<name>A0A1W2GI81_REIFA</name>
<dbReference type="InterPro" id="IPR058245">
    <property type="entry name" value="NreC/VraR/RcsB-like_REC"/>
</dbReference>
<dbReference type="InterPro" id="IPR016032">
    <property type="entry name" value="Sig_transdc_resp-reg_C-effctor"/>
</dbReference>
<evidence type="ECO:0000259" key="5">
    <source>
        <dbReference type="PROSITE" id="PS50110"/>
    </source>
</evidence>
<reference evidence="6 7" key="1">
    <citation type="submission" date="2017-04" db="EMBL/GenBank/DDBJ databases">
        <authorList>
            <person name="Afonso C.L."/>
            <person name="Miller P.J."/>
            <person name="Scott M.A."/>
            <person name="Spackman E."/>
            <person name="Goraichik I."/>
            <person name="Dimitrov K.M."/>
            <person name="Suarez D.L."/>
            <person name="Swayne D.E."/>
        </authorList>
    </citation>
    <scope>NUCLEOTIDE SEQUENCE [LARGE SCALE GENOMIC DNA]</scope>
    <source>
        <strain evidence="6 7">DSM 26133</strain>
    </source>
</reference>
<dbReference type="PANTHER" id="PTHR43214">
    <property type="entry name" value="TWO-COMPONENT RESPONSE REGULATOR"/>
    <property type="match status" value="1"/>
</dbReference>
<keyword evidence="7" id="KW-1185">Reference proteome</keyword>
<dbReference type="SUPFAM" id="SSF46894">
    <property type="entry name" value="C-terminal effector domain of the bipartite response regulators"/>
    <property type="match status" value="1"/>
</dbReference>
<dbReference type="GO" id="GO:0006355">
    <property type="term" value="P:regulation of DNA-templated transcription"/>
    <property type="evidence" value="ECO:0007669"/>
    <property type="project" value="InterPro"/>
</dbReference>
<dbReference type="InterPro" id="IPR000792">
    <property type="entry name" value="Tscrpt_reg_LuxR_C"/>
</dbReference>
<dbReference type="SMART" id="SM00421">
    <property type="entry name" value="HTH_LUXR"/>
    <property type="match status" value="1"/>
</dbReference>
<dbReference type="PROSITE" id="PS00622">
    <property type="entry name" value="HTH_LUXR_1"/>
    <property type="match status" value="1"/>
</dbReference>
<dbReference type="RefSeq" id="WP_176214773.1">
    <property type="nucleotide sequence ID" value="NZ_FWYF01000003.1"/>
</dbReference>
<proteinExistence type="predicted"/>
<organism evidence="6 7">
    <name type="scientific">Reichenbachiella faecimaris</name>
    <dbReference type="NCBI Taxonomy" id="692418"/>
    <lineage>
        <taxon>Bacteria</taxon>
        <taxon>Pseudomonadati</taxon>
        <taxon>Bacteroidota</taxon>
        <taxon>Cytophagia</taxon>
        <taxon>Cytophagales</taxon>
        <taxon>Reichenbachiellaceae</taxon>
        <taxon>Reichenbachiella</taxon>
    </lineage>
</organism>
<dbReference type="CDD" id="cd17535">
    <property type="entry name" value="REC_NarL-like"/>
    <property type="match status" value="1"/>
</dbReference>
<dbReference type="InterPro" id="IPR011006">
    <property type="entry name" value="CheY-like_superfamily"/>
</dbReference>
<dbReference type="EMBL" id="FWYF01000003">
    <property type="protein sequence ID" value="SMD35996.1"/>
    <property type="molecule type" value="Genomic_DNA"/>
</dbReference>
<gene>
    <name evidence="6" type="ORF">SAMN04488029_2648</name>
</gene>
<dbReference type="AlphaFoldDB" id="A0A1W2GI81"/>
<evidence type="ECO:0000256" key="1">
    <source>
        <dbReference type="ARBA" id="ARBA00022553"/>
    </source>
</evidence>
<dbReference type="GO" id="GO:0000160">
    <property type="term" value="P:phosphorelay signal transduction system"/>
    <property type="evidence" value="ECO:0007669"/>
    <property type="project" value="InterPro"/>
</dbReference>
<dbReference type="InterPro" id="IPR001789">
    <property type="entry name" value="Sig_transdc_resp-reg_receiver"/>
</dbReference>
<dbReference type="PROSITE" id="PS50110">
    <property type="entry name" value="RESPONSE_REGULATORY"/>
    <property type="match status" value="1"/>
</dbReference>
<dbReference type="Pfam" id="PF00196">
    <property type="entry name" value="GerE"/>
    <property type="match status" value="1"/>
</dbReference>
<accession>A0A1W2GI81</accession>
<dbReference type="PANTHER" id="PTHR43214:SF43">
    <property type="entry name" value="TWO-COMPONENT RESPONSE REGULATOR"/>
    <property type="match status" value="1"/>
</dbReference>
<dbReference type="GO" id="GO:0003677">
    <property type="term" value="F:DNA binding"/>
    <property type="evidence" value="ECO:0007669"/>
    <property type="project" value="UniProtKB-KW"/>
</dbReference>
<keyword evidence="1 3" id="KW-0597">Phosphoprotein</keyword>
<dbReference type="PROSITE" id="PS50043">
    <property type="entry name" value="HTH_LUXR_2"/>
    <property type="match status" value="1"/>
</dbReference>
<evidence type="ECO:0000256" key="2">
    <source>
        <dbReference type="ARBA" id="ARBA00023125"/>
    </source>
</evidence>
<keyword evidence="2" id="KW-0238">DNA-binding</keyword>
<evidence type="ECO:0000313" key="6">
    <source>
        <dbReference type="EMBL" id="SMD35996.1"/>
    </source>
</evidence>
<dbReference type="Proteomes" id="UP000192472">
    <property type="component" value="Unassembled WGS sequence"/>
</dbReference>
<dbReference type="InterPro" id="IPR039420">
    <property type="entry name" value="WalR-like"/>
</dbReference>
<feature type="modified residue" description="4-aspartylphosphate" evidence="3">
    <location>
        <position position="56"/>
    </location>
</feature>
<dbReference type="CDD" id="cd06170">
    <property type="entry name" value="LuxR_C_like"/>
    <property type="match status" value="1"/>
</dbReference>
<dbReference type="SUPFAM" id="SSF52172">
    <property type="entry name" value="CheY-like"/>
    <property type="match status" value="1"/>
</dbReference>
<dbReference type="SMART" id="SM00448">
    <property type="entry name" value="REC"/>
    <property type="match status" value="1"/>
</dbReference>
<dbReference type="Pfam" id="PF00072">
    <property type="entry name" value="Response_reg"/>
    <property type="match status" value="1"/>
</dbReference>
<dbReference type="PRINTS" id="PR00038">
    <property type="entry name" value="HTHLUXR"/>
</dbReference>
<evidence type="ECO:0000256" key="3">
    <source>
        <dbReference type="PROSITE-ProRule" id="PRU00169"/>
    </source>
</evidence>
<feature type="domain" description="Response regulatory" evidence="5">
    <location>
        <begin position="5"/>
        <end position="121"/>
    </location>
</feature>
<evidence type="ECO:0000313" key="7">
    <source>
        <dbReference type="Proteomes" id="UP000192472"/>
    </source>
</evidence>
<dbReference type="Gene3D" id="3.40.50.2300">
    <property type="match status" value="1"/>
</dbReference>
<evidence type="ECO:0000259" key="4">
    <source>
        <dbReference type="PROSITE" id="PS50043"/>
    </source>
</evidence>